<comment type="caution">
    <text evidence="5">The sequence shown here is derived from an EMBL/GenBank/DDBJ whole genome shotgun (WGS) entry which is preliminary data.</text>
</comment>
<dbReference type="PANTHER" id="PTHR42711:SF16">
    <property type="entry name" value="ABC TRANSPORTER ATP-BINDING PROTEIN"/>
    <property type="match status" value="1"/>
</dbReference>
<reference evidence="6" key="1">
    <citation type="submission" date="2017-08" db="EMBL/GenBank/DDBJ databases">
        <title>A dynamic microbial community with high functional redundancy inhabits the cold, oxic subseafloor aquifer.</title>
        <authorList>
            <person name="Tully B.J."/>
            <person name="Wheat C.G."/>
            <person name="Glazer B.T."/>
            <person name="Huber J.A."/>
        </authorList>
    </citation>
    <scope>NUCLEOTIDE SEQUENCE [LARGE SCALE GENOMIC DNA]</scope>
</reference>
<dbReference type="InterPro" id="IPR017871">
    <property type="entry name" value="ABC_transporter-like_CS"/>
</dbReference>
<name>A0A2A4MSI5_9GAMM</name>
<keyword evidence="2" id="KW-0547">Nucleotide-binding</keyword>
<dbReference type="GO" id="GO:0005524">
    <property type="term" value="F:ATP binding"/>
    <property type="evidence" value="ECO:0007669"/>
    <property type="project" value="UniProtKB-KW"/>
</dbReference>
<evidence type="ECO:0000256" key="1">
    <source>
        <dbReference type="ARBA" id="ARBA00022448"/>
    </source>
</evidence>
<sequence>MPIIEIDGLTKRYPLPDNKAESFLAVDNLSLSINTGEIFGILGPNGAGKTTTLEMLEGLVDIDSGSALIDGINVQTDPYAVKQIIGVQLQANEYFDNLSLRELLTLFSALYNRSSDPLSLLGKVDLVDKAEAKPSQLSGGQKQRFSIACALVNDPKVLFLDEPTTGLDPQAKHNLWALVKELNGAGMTIVLTTHNMEEAESLCQRIAIMDQGKIVALDSPQNLILSHAPEPPQAALHGNIEDVFLALTGHGLRD</sequence>
<dbReference type="GO" id="GO:0016887">
    <property type="term" value="F:ATP hydrolysis activity"/>
    <property type="evidence" value="ECO:0007669"/>
    <property type="project" value="InterPro"/>
</dbReference>
<dbReference type="CDD" id="cd03263">
    <property type="entry name" value="ABC_subfamily_A"/>
    <property type="match status" value="1"/>
</dbReference>
<evidence type="ECO:0000256" key="3">
    <source>
        <dbReference type="ARBA" id="ARBA00022840"/>
    </source>
</evidence>
<dbReference type="Gene3D" id="3.40.50.300">
    <property type="entry name" value="P-loop containing nucleotide triphosphate hydrolases"/>
    <property type="match status" value="1"/>
</dbReference>
<keyword evidence="3 5" id="KW-0067">ATP-binding</keyword>
<dbReference type="InterPro" id="IPR003439">
    <property type="entry name" value="ABC_transporter-like_ATP-bd"/>
</dbReference>
<dbReference type="InterPro" id="IPR027417">
    <property type="entry name" value="P-loop_NTPase"/>
</dbReference>
<gene>
    <name evidence="5" type="ORF">COC19_01765</name>
</gene>
<dbReference type="SUPFAM" id="SSF52540">
    <property type="entry name" value="P-loop containing nucleoside triphosphate hydrolases"/>
    <property type="match status" value="1"/>
</dbReference>
<evidence type="ECO:0000313" key="6">
    <source>
        <dbReference type="Proteomes" id="UP000218172"/>
    </source>
</evidence>
<evidence type="ECO:0000259" key="4">
    <source>
        <dbReference type="PROSITE" id="PS50893"/>
    </source>
</evidence>
<accession>A0A2A4MSI5</accession>
<evidence type="ECO:0000256" key="2">
    <source>
        <dbReference type="ARBA" id="ARBA00022741"/>
    </source>
</evidence>
<dbReference type="AlphaFoldDB" id="A0A2A4MSI5"/>
<dbReference type="Proteomes" id="UP000218172">
    <property type="component" value="Unassembled WGS sequence"/>
</dbReference>
<evidence type="ECO:0000313" key="5">
    <source>
        <dbReference type="EMBL" id="PCH63065.1"/>
    </source>
</evidence>
<proteinExistence type="predicted"/>
<dbReference type="PANTHER" id="PTHR42711">
    <property type="entry name" value="ABC TRANSPORTER ATP-BINDING PROTEIN"/>
    <property type="match status" value="1"/>
</dbReference>
<dbReference type="PROSITE" id="PS00211">
    <property type="entry name" value="ABC_TRANSPORTER_1"/>
    <property type="match status" value="1"/>
</dbReference>
<protein>
    <submittedName>
        <fullName evidence="5">ABC transporter ATP-binding protein</fullName>
    </submittedName>
</protein>
<dbReference type="InterPro" id="IPR050763">
    <property type="entry name" value="ABC_transporter_ATP-binding"/>
</dbReference>
<dbReference type="InterPro" id="IPR003593">
    <property type="entry name" value="AAA+_ATPase"/>
</dbReference>
<dbReference type="PROSITE" id="PS50893">
    <property type="entry name" value="ABC_TRANSPORTER_2"/>
    <property type="match status" value="1"/>
</dbReference>
<feature type="domain" description="ABC transporter" evidence="4">
    <location>
        <begin position="4"/>
        <end position="236"/>
    </location>
</feature>
<organism evidence="5 6">
    <name type="scientific">SAR86 cluster bacterium</name>
    <dbReference type="NCBI Taxonomy" id="2030880"/>
    <lineage>
        <taxon>Bacteria</taxon>
        <taxon>Pseudomonadati</taxon>
        <taxon>Pseudomonadota</taxon>
        <taxon>Gammaproteobacteria</taxon>
        <taxon>SAR86 cluster</taxon>
    </lineage>
</organism>
<keyword evidence="1" id="KW-0813">Transport</keyword>
<dbReference type="EMBL" id="NVQR01000027">
    <property type="protein sequence ID" value="PCH63065.1"/>
    <property type="molecule type" value="Genomic_DNA"/>
</dbReference>
<dbReference type="SMART" id="SM00382">
    <property type="entry name" value="AAA"/>
    <property type="match status" value="1"/>
</dbReference>
<dbReference type="Pfam" id="PF00005">
    <property type="entry name" value="ABC_tran"/>
    <property type="match status" value="1"/>
</dbReference>